<evidence type="ECO:0000256" key="1">
    <source>
        <dbReference type="ARBA" id="ARBA00022737"/>
    </source>
</evidence>
<evidence type="ECO:0000313" key="6">
    <source>
        <dbReference type="Proteomes" id="UP000245708"/>
    </source>
</evidence>
<dbReference type="AlphaFoldDB" id="A0A316GKA2"/>
<feature type="repeat" description="ANK" evidence="3">
    <location>
        <begin position="424"/>
        <end position="456"/>
    </location>
</feature>
<feature type="repeat" description="ANK" evidence="3">
    <location>
        <begin position="355"/>
        <end position="387"/>
    </location>
</feature>
<name>A0A316GKA2_9RHOB</name>
<dbReference type="InterPro" id="IPR036770">
    <property type="entry name" value="Ankyrin_rpt-contain_sf"/>
</dbReference>
<evidence type="ECO:0000256" key="3">
    <source>
        <dbReference type="PROSITE-ProRule" id="PRU00023"/>
    </source>
</evidence>
<dbReference type="PRINTS" id="PR01415">
    <property type="entry name" value="ANKYRIN"/>
</dbReference>
<organism evidence="5 6">
    <name type="scientific">Roseicyclus mahoneyensis</name>
    <dbReference type="NCBI Taxonomy" id="164332"/>
    <lineage>
        <taxon>Bacteria</taxon>
        <taxon>Pseudomonadati</taxon>
        <taxon>Pseudomonadota</taxon>
        <taxon>Alphaproteobacteria</taxon>
        <taxon>Rhodobacterales</taxon>
        <taxon>Roseobacteraceae</taxon>
        <taxon>Roseicyclus</taxon>
    </lineage>
</organism>
<proteinExistence type="predicted"/>
<dbReference type="PANTHER" id="PTHR24189:SF50">
    <property type="entry name" value="ANKYRIN REPEAT AND SOCS BOX PROTEIN 2"/>
    <property type="match status" value="1"/>
</dbReference>
<feature type="repeat" description="ANK" evidence="3">
    <location>
        <begin position="174"/>
        <end position="206"/>
    </location>
</feature>
<dbReference type="RefSeq" id="WP_109666445.1">
    <property type="nucleotide sequence ID" value="NZ_QGGW01000002.1"/>
</dbReference>
<evidence type="ECO:0000313" key="5">
    <source>
        <dbReference type="EMBL" id="PWK61485.1"/>
    </source>
</evidence>
<sequence length="487" mass="53060">MSQEETRRIANAWFDALDRADYPAAIALLDESIEWVNLPKIEGVTDIIPWMGTAHGIEEVLAQFSTRNGIVDVKVFKPVDLVVEDNVAVGTVHDISTVLATGNEFEILFASWMEVRNGKIVKWKSYCDAAAVVAAFLDGVDQKLLDAVKTGDIEKVRTFLTLHKGNANVRDEETGLTLLMISAARGDAAIAKLLIEHGADVFTTDSKTGATALHKAGQGGSVEVAQLLLDAGAHIDAVTPTMGHTPIMDALWYKWPLLVEFLIQKGQNLNFTTHYGFTLDDHIAFETKVNQGEERKKVEYVKQAVDDARAKTVEQVKEQQLIYAITEGENETAAALIAGGADVNAVHPHINSFLDGHTPLIVAARDGRTDLIDALLNAGAEVDAEDWVFKGHPIHKATYNGNAEILRKLVAHPGIDLDVQGPINGYTPLHDALWHGFVECAEILIDAGARLDLRGHDGKTVLDISTATLGAESPVTKRIEQRLRETL</sequence>
<dbReference type="SMART" id="SM00248">
    <property type="entry name" value="ANK"/>
    <property type="match status" value="7"/>
</dbReference>
<dbReference type="SUPFAM" id="SSF48403">
    <property type="entry name" value="Ankyrin repeat"/>
    <property type="match status" value="1"/>
</dbReference>
<keyword evidence="2 3" id="KW-0040">ANK repeat</keyword>
<gene>
    <name evidence="5" type="ORF">C7455_102174</name>
</gene>
<feature type="repeat" description="ANK" evidence="3">
    <location>
        <begin position="208"/>
        <end position="240"/>
    </location>
</feature>
<dbReference type="OrthoDB" id="928522at2"/>
<comment type="caution">
    <text evidence="5">The sequence shown here is derived from an EMBL/GenBank/DDBJ whole genome shotgun (WGS) entry which is preliminary data.</text>
</comment>
<dbReference type="InterPro" id="IPR002110">
    <property type="entry name" value="Ankyrin_rpt"/>
</dbReference>
<dbReference type="PROSITE" id="PS50297">
    <property type="entry name" value="ANK_REP_REGION"/>
    <property type="match status" value="4"/>
</dbReference>
<keyword evidence="6" id="KW-1185">Reference proteome</keyword>
<dbReference type="Gene3D" id="1.25.40.20">
    <property type="entry name" value="Ankyrin repeat-containing domain"/>
    <property type="match status" value="2"/>
</dbReference>
<reference evidence="5 6" key="1">
    <citation type="submission" date="2018-05" db="EMBL/GenBank/DDBJ databases">
        <title>Genomic Encyclopedia of Type Strains, Phase IV (KMG-IV): sequencing the most valuable type-strain genomes for metagenomic binning, comparative biology and taxonomic classification.</title>
        <authorList>
            <person name="Goeker M."/>
        </authorList>
    </citation>
    <scope>NUCLEOTIDE SEQUENCE [LARGE SCALE GENOMIC DNA]</scope>
    <source>
        <strain evidence="5 6">DSM 16097</strain>
    </source>
</reference>
<dbReference type="InterPro" id="IPR037401">
    <property type="entry name" value="SnoaL-like"/>
</dbReference>
<protein>
    <submittedName>
        <fullName evidence="5">Ketosteroid isomerase-like protein</fullName>
    </submittedName>
</protein>
<dbReference type="Pfam" id="PF12796">
    <property type="entry name" value="Ank_2"/>
    <property type="match status" value="3"/>
</dbReference>
<dbReference type="SUPFAM" id="SSF54427">
    <property type="entry name" value="NTF2-like"/>
    <property type="match status" value="1"/>
</dbReference>
<accession>A0A316GKA2</accession>
<dbReference type="Proteomes" id="UP000245708">
    <property type="component" value="Unassembled WGS sequence"/>
</dbReference>
<dbReference type="InterPro" id="IPR050745">
    <property type="entry name" value="Multifunctional_regulatory"/>
</dbReference>
<keyword evidence="1" id="KW-0677">Repeat</keyword>
<dbReference type="Pfam" id="PF12680">
    <property type="entry name" value="SnoaL_2"/>
    <property type="match status" value="1"/>
</dbReference>
<dbReference type="InterPro" id="IPR032710">
    <property type="entry name" value="NTF2-like_dom_sf"/>
</dbReference>
<evidence type="ECO:0000256" key="2">
    <source>
        <dbReference type="ARBA" id="ARBA00023043"/>
    </source>
</evidence>
<feature type="domain" description="SnoaL-like" evidence="4">
    <location>
        <begin position="11"/>
        <end position="123"/>
    </location>
</feature>
<dbReference type="PROSITE" id="PS50088">
    <property type="entry name" value="ANK_REPEAT"/>
    <property type="match status" value="4"/>
</dbReference>
<keyword evidence="5" id="KW-0413">Isomerase</keyword>
<evidence type="ECO:0000259" key="4">
    <source>
        <dbReference type="Pfam" id="PF12680"/>
    </source>
</evidence>
<dbReference type="Gene3D" id="3.10.450.50">
    <property type="match status" value="1"/>
</dbReference>
<dbReference type="GO" id="GO:0016853">
    <property type="term" value="F:isomerase activity"/>
    <property type="evidence" value="ECO:0007669"/>
    <property type="project" value="UniProtKB-KW"/>
</dbReference>
<dbReference type="EMBL" id="QGGW01000002">
    <property type="protein sequence ID" value="PWK61485.1"/>
    <property type="molecule type" value="Genomic_DNA"/>
</dbReference>
<dbReference type="PANTHER" id="PTHR24189">
    <property type="entry name" value="MYOTROPHIN"/>
    <property type="match status" value="1"/>
</dbReference>